<reference evidence="1" key="1">
    <citation type="submission" date="2020-01" db="EMBL/GenBank/DDBJ databases">
        <authorList>
            <person name="Seo Y.L."/>
        </authorList>
    </citation>
    <scope>NUCLEOTIDE SEQUENCE</scope>
    <source>
        <strain evidence="1">R11</strain>
    </source>
</reference>
<evidence type="ECO:0000313" key="2">
    <source>
        <dbReference type="Proteomes" id="UP000638732"/>
    </source>
</evidence>
<sequence length="471" mass="50860">MKFFRLDLLTLLISLFILNSCTNQDKLGLAVDPSQAIEGSIIDTATLLTNTIPEDSVVTSGLAKTPLAYFKDPVIGTSEANIATLLSLPGSAAYTLPTGTITIDSALLVLRYNDGFYGDSLTSKYKVNVYQLAEKPSPTQVYFNNKTWSVNTGAVLGTQTFNSRTHTPVKITDIVSGAKDTLKSVGAQLRVKLDPNFIYANLFGASNAVLNNNSLFQNQVKGLYITLDKNQVGNGGRFMLNLDSSRIDVYYKATTSTAVDTTIVSLPFANRAAEIKHTYTTEVKAALAGTTPQQTVYLEGLGGLRTKVSFPYLKNIIKDAGTDVILNRAELIVSAAPGTDIPYIPTPKLSMYRYDIAKTRVQLPDATGGTNASVVDPRFISVTTFGGYYSKSLKEYHFIITGYISDLMRGKTVDYGTFIAPVDTTNTSTVDIAATAQTGGRAIGVGGITNKASASYPYRMRLNITYTKATK</sequence>
<evidence type="ECO:0000313" key="1">
    <source>
        <dbReference type="EMBL" id="NCD70296.1"/>
    </source>
</evidence>
<dbReference type="EMBL" id="WWEO01000043">
    <property type="protein sequence ID" value="NCD70296.1"/>
    <property type="molecule type" value="Genomic_DNA"/>
</dbReference>
<protein>
    <submittedName>
        <fullName evidence="1">DUF4270 family protein</fullName>
    </submittedName>
</protein>
<dbReference type="AlphaFoldDB" id="A0A965ZIJ8"/>
<reference evidence="1" key="2">
    <citation type="submission" date="2020-10" db="EMBL/GenBank/DDBJ databases">
        <title>Mucilaginibacter sp. nov., isolated from soil.</title>
        <authorList>
            <person name="Jeon C.O."/>
        </authorList>
    </citation>
    <scope>NUCLEOTIDE SEQUENCE</scope>
    <source>
        <strain evidence="1">R11</strain>
    </source>
</reference>
<organism evidence="1 2">
    <name type="scientific">Mucilaginibacter agri</name>
    <dbReference type="NCBI Taxonomy" id="2695265"/>
    <lineage>
        <taxon>Bacteria</taxon>
        <taxon>Pseudomonadati</taxon>
        <taxon>Bacteroidota</taxon>
        <taxon>Sphingobacteriia</taxon>
        <taxon>Sphingobacteriales</taxon>
        <taxon>Sphingobacteriaceae</taxon>
        <taxon>Mucilaginibacter</taxon>
    </lineage>
</organism>
<dbReference type="InterPro" id="IPR025366">
    <property type="entry name" value="DUF4270"/>
</dbReference>
<comment type="caution">
    <text evidence="1">The sequence shown here is derived from an EMBL/GenBank/DDBJ whole genome shotgun (WGS) entry which is preliminary data.</text>
</comment>
<keyword evidence="2" id="KW-1185">Reference proteome</keyword>
<dbReference type="Proteomes" id="UP000638732">
    <property type="component" value="Unassembled WGS sequence"/>
</dbReference>
<dbReference type="RefSeq" id="WP_166586282.1">
    <property type="nucleotide sequence ID" value="NZ_WWEO01000043.1"/>
</dbReference>
<accession>A0A965ZIJ8</accession>
<proteinExistence type="predicted"/>
<dbReference type="Pfam" id="PF14092">
    <property type="entry name" value="DUF4270"/>
    <property type="match status" value="1"/>
</dbReference>
<name>A0A965ZIJ8_9SPHI</name>
<gene>
    <name evidence="1" type="ORF">GSY63_13090</name>
</gene>